<keyword evidence="4" id="KW-1185">Reference proteome</keyword>
<proteinExistence type="predicted"/>
<dbReference type="RefSeq" id="WP_180913546.1">
    <property type="nucleotide sequence ID" value="NZ_CP059165.1"/>
</dbReference>
<feature type="domain" description="Alpha/beta hydrolase fold-3" evidence="2">
    <location>
        <begin position="92"/>
        <end position="292"/>
    </location>
</feature>
<evidence type="ECO:0000313" key="4">
    <source>
        <dbReference type="Proteomes" id="UP000510682"/>
    </source>
</evidence>
<keyword evidence="1 3" id="KW-0378">Hydrolase</keyword>
<evidence type="ECO:0000313" key="3">
    <source>
        <dbReference type="EMBL" id="QLL05136.1"/>
    </source>
</evidence>
<dbReference type="PANTHER" id="PTHR48081">
    <property type="entry name" value="AB HYDROLASE SUPERFAMILY PROTEIN C4A8.06C"/>
    <property type="match status" value="1"/>
</dbReference>
<gene>
    <name evidence="3" type="ORF">H0P51_14635</name>
</gene>
<sequence length="312" mass="34826">MAINEFKMRVSRPIGRPHVTQRLLRASGVRNRLFPAAKLEQWAANPRPPYNGMPSKLVLKRVEVARADLNGRPVYHVSPRHLMRDELRGHAVYLHGGAYVLDLLPHFHWPAIARLSLTLRRSLTVPIYPIAPEHTYRQVFPFLLQVYRRVLDTWDPNSVAFMGDSAGGGMAFALCHAVRDAALPQPTDALLLSPWMHLGLPDPEVLTVAKMDPFLNLEDLRAAGIRYAGGDPLDHPLLSPSVGALDGLPRLTVFTGTHDVLNPDARAFRNRAIAEGHEIGWHELDGGMHTWMLLPGHKAKVTMKEIGEVLSR</sequence>
<accession>A0A7D6I3S5</accession>
<dbReference type="Proteomes" id="UP000510682">
    <property type="component" value="Chromosome"/>
</dbReference>
<reference evidence="4" key="3">
    <citation type="submission" date="2023-07" db="EMBL/GenBank/DDBJ databases">
        <title>Description of Mycobacterium gordonae subsp. intergordonae subsp.nov. and Mycobacterium gordonae subsp. gordonae subsp. nov.</title>
        <authorList>
            <person name="Huang H."/>
        </authorList>
    </citation>
    <scope>NUCLEOTIDE SEQUENCE [LARGE SCALE GENOMIC DNA]</scope>
    <source>
        <strain evidence="4">24</strain>
    </source>
</reference>
<organism evidence="3 4">
    <name type="scientific">Mycobacterium vicinigordonae</name>
    <dbReference type="NCBI Taxonomy" id="1719132"/>
    <lineage>
        <taxon>Bacteria</taxon>
        <taxon>Bacillati</taxon>
        <taxon>Actinomycetota</taxon>
        <taxon>Actinomycetes</taxon>
        <taxon>Mycobacteriales</taxon>
        <taxon>Mycobacteriaceae</taxon>
        <taxon>Mycobacterium</taxon>
    </lineage>
</organism>
<dbReference type="InterPro" id="IPR013094">
    <property type="entry name" value="AB_hydrolase_3"/>
</dbReference>
<dbReference type="EMBL" id="CP059165">
    <property type="protein sequence ID" value="QLL05136.1"/>
    <property type="molecule type" value="Genomic_DNA"/>
</dbReference>
<dbReference type="GO" id="GO:0016787">
    <property type="term" value="F:hydrolase activity"/>
    <property type="evidence" value="ECO:0007669"/>
    <property type="project" value="UniProtKB-KW"/>
</dbReference>
<dbReference type="InterPro" id="IPR050300">
    <property type="entry name" value="GDXG_lipolytic_enzyme"/>
</dbReference>
<dbReference type="SUPFAM" id="SSF53474">
    <property type="entry name" value="alpha/beta-Hydrolases"/>
    <property type="match status" value="1"/>
</dbReference>
<reference evidence="3 4" key="2">
    <citation type="submission" date="2020-07" db="EMBL/GenBank/DDBJ databases">
        <authorList>
            <person name="Yu X."/>
        </authorList>
    </citation>
    <scope>NUCLEOTIDE SEQUENCE [LARGE SCALE GENOMIC DNA]</scope>
    <source>
        <strain evidence="4">24</strain>
    </source>
</reference>
<dbReference type="AlphaFoldDB" id="A0A7D6I3S5"/>
<dbReference type="Gene3D" id="3.40.50.1820">
    <property type="entry name" value="alpha/beta hydrolase"/>
    <property type="match status" value="1"/>
</dbReference>
<dbReference type="KEGG" id="mgor:H0P51_14635"/>
<dbReference type="PANTHER" id="PTHR48081:SF8">
    <property type="entry name" value="ALPHA_BETA HYDROLASE FOLD-3 DOMAIN-CONTAINING PROTEIN-RELATED"/>
    <property type="match status" value="1"/>
</dbReference>
<protein>
    <submittedName>
        <fullName evidence="3">Alpha/beta hydrolase fold domain-containing protein</fullName>
    </submittedName>
</protein>
<dbReference type="InterPro" id="IPR029058">
    <property type="entry name" value="AB_hydrolase_fold"/>
</dbReference>
<evidence type="ECO:0000256" key="1">
    <source>
        <dbReference type="ARBA" id="ARBA00022801"/>
    </source>
</evidence>
<name>A0A7D6I3S5_9MYCO</name>
<dbReference type="Pfam" id="PF07859">
    <property type="entry name" value="Abhydrolase_3"/>
    <property type="match status" value="1"/>
</dbReference>
<reference evidence="4" key="1">
    <citation type="submission" date="2020-07" db="EMBL/GenBank/DDBJ databases">
        <title>Description of Mycobacterium gordonae subsp. intergordonae subsp.nov. and Mycobacterium gordonae subsp. gordonae subsp. nov.</title>
        <authorList>
            <person name="Yu X."/>
        </authorList>
    </citation>
    <scope>NUCLEOTIDE SEQUENCE [LARGE SCALE GENOMIC DNA]</scope>
    <source>
        <strain evidence="4">24</strain>
    </source>
</reference>
<evidence type="ECO:0000259" key="2">
    <source>
        <dbReference type="Pfam" id="PF07859"/>
    </source>
</evidence>